<protein>
    <submittedName>
        <fullName evidence="1">Uncharacterized protein</fullName>
    </submittedName>
</protein>
<keyword evidence="2" id="KW-1185">Reference proteome</keyword>
<name>A0ACB7RZR6_HYAAI</name>
<gene>
    <name evidence="1" type="ORF">HPB50_012112</name>
</gene>
<organism evidence="1 2">
    <name type="scientific">Hyalomma asiaticum</name>
    <name type="common">Tick</name>
    <dbReference type="NCBI Taxonomy" id="266040"/>
    <lineage>
        <taxon>Eukaryota</taxon>
        <taxon>Metazoa</taxon>
        <taxon>Ecdysozoa</taxon>
        <taxon>Arthropoda</taxon>
        <taxon>Chelicerata</taxon>
        <taxon>Arachnida</taxon>
        <taxon>Acari</taxon>
        <taxon>Parasitiformes</taxon>
        <taxon>Ixodida</taxon>
        <taxon>Ixodoidea</taxon>
        <taxon>Ixodidae</taxon>
        <taxon>Hyalomminae</taxon>
        <taxon>Hyalomma</taxon>
    </lineage>
</organism>
<comment type="caution">
    <text evidence="1">The sequence shown here is derived from an EMBL/GenBank/DDBJ whole genome shotgun (WGS) entry which is preliminary data.</text>
</comment>
<proteinExistence type="predicted"/>
<accession>A0ACB7RZR6</accession>
<dbReference type="Proteomes" id="UP000821845">
    <property type="component" value="Chromosome 6"/>
</dbReference>
<evidence type="ECO:0000313" key="1">
    <source>
        <dbReference type="EMBL" id="KAH6928123.1"/>
    </source>
</evidence>
<reference evidence="1" key="1">
    <citation type="submission" date="2020-05" db="EMBL/GenBank/DDBJ databases">
        <title>Large-scale comparative analyses of tick genomes elucidate their genetic diversity and vector capacities.</title>
        <authorList>
            <person name="Jia N."/>
            <person name="Wang J."/>
            <person name="Shi W."/>
            <person name="Du L."/>
            <person name="Sun Y."/>
            <person name="Zhan W."/>
            <person name="Jiang J."/>
            <person name="Wang Q."/>
            <person name="Zhang B."/>
            <person name="Ji P."/>
            <person name="Sakyi L.B."/>
            <person name="Cui X."/>
            <person name="Yuan T."/>
            <person name="Jiang B."/>
            <person name="Yang W."/>
            <person name="Lam T.T.-Y."/>
            <person name="Chang Q."/>
            <person name="Ding S."/>
            <person name="Wang X."/>
            <person name="Zhu J."/>
            <person name="Ruan X."/>
            <person name="Zhao L."/>
            <person name="Wei J."/>
            <person name="Que T."/>
            <person name="Du C."/>
            <person name="Cheng J."/>
            <person name="Dai P."/>
            <person name="Han X."/>
            <person name="Huang E."/>
            <person name="Gao Y."/>
            <person name="Liu J."/>
            <person name="Shao H."/>
            <person name="Ye R."/>
            <person name="Li L."/>
            <person name="Wei W."/>
            <person name="Wang X."/>
            <person name="Wang C."/>
            <person name="Yang T."/>
            <person name="Huo Q."/>
            <person name="Li W."/>
            <person name="Guo W."/>
            <person name="Chen H."/>
            <person name="Zhou L."/>
            <person name="Ni X."/>
            <person name="Tian J."/>
            <person name="Zhou Y."/>
            <person name="Sheng Y."/>
            <person name="Liu T."/>
            <person name="Pan Y."/>
            <person name="Xia L."/>
            <person name="Li J."/>
            <person name="Zhao F."/>
            <person name="Cao W."/>
        </authorList>
    </citation>
    <scope>NUCLEOTIDE SEQUENCE</scope>
    <source>
        <strain evidence="1">Hyas-2018</strain>
    </source>
</reference>
<sequence>MPRLPKELFPRWRCSGRVGKRRLLPVLLGPPATRVPHWQATRAPCTRTPGEGKRGWRGGERRPDTCPQPGFIRESRTRPSGRAARAPSLPCAVGRPPERC</sequence>
<dbReference type="EMBL" id="CM023486">
    <property type="protein sequence ID" value="KAH6928123.1"/>
    <property type="molecule type" value="Genomic_DNA"/>
</dbReference>
<evidence type="ECO:0000313" key="2">
    <source>
        <dbReference type="Proteomes" id="UP000821845"/>
    </source>
</evidence>